<gene>
    <name evidence="1" type="ORF">BGE01nite_55390</name>
</gene>
<protein>
    <submittedName>
        <fullName evidence="1">Uncharacterized protein</fullName>
    </submittedName>
</protein>
<organism evidence="1 2">
    <name type="scientific">Brevifollis gellanilyticus</name>
    <dbReference type="NCBI Taxonomy" id="748831"/>
    <lineage>
        <taxon>Bacteria</taxon>
        <taxon>Pseudomonadati</taxon>
        <taxon>Verrucomicrobiota</taxon>
        <taxon>Verrucomicrobiia</taxon>
        <taxon>Verrucomicrobiales</taxon>
        <taxon>Verrucomicrobiaceae</taxon>
    </lineage>
</organism>
<accession>A0A512MHN2</accession>
<dbReference type="AlphaFoldDB" id="A0A512MHN2"/>
<name>A0A512MHN2_9BACT</name>
<dbReference type="Proteomes" id="UP000321577">
    <property type="component" value="Unassembled WGS sequence"/>
</dbReference>
<comment type="caution">
    <text evidence="1">The sequence shown here is derived from an EMBL/GenBank/DDBJ whole genome shotgun (WGS) entry which is preliminary data.</text>
</comment>
<sequence>MNPDYILLTGIRDPQRLEAYFASHFVDVACAEPRCSHSVRILVEPEINLRKEEDVYWLLDLVVEALRENHEEDFSTEVVLTSAPAKSGPHLPSFY</sequence>
<keyword evidence="2" id="KW-1185">Reference proteome</keyword>
<reference evidence="1 2" key="1">
    <citation type="submission" date="2019-07" db="EMBL/GenBank/DDBJ databases">
        <title>Whole genome shotgun sequence of Brevifollis gellanilyticus NBRC 108608.</title>
        <authorList>
            <person name="Hosoyama A."/>
            <person name="Uohara A."/>
            <person name="Ohji S."/>
            <person name="Ichikawa N."/>
        </authorList>
    </citation>
    <scope>NUCLEOTIDE SEQUENCE [LARGE SCALE GENOMIC DNA]</scope>
    <source>
        <strain evidence="1 2">NBRC 108608</strain>
    </source>
</reference>
<proteinExistence type="predicted"/>
<evidence type="ECO:0000313" key="1">
    <source>
        <dbReference type="EMBL" id="GEP46248.1"/>
    </source>
</evidence>
<evidence type="ECO:0000313" key="2">
    <source>
        <dbReference type="Proteomes" id="UP000321577"/>
    </source>
</evidence>
<dbReference type="EMBL" id="BKAG01000079">
    <property type="protein sequence ID" value="GEP46248.1"/>
    <property type="molecule type" value="Genomic_DNA"/>
</dbReference>